<dbReference type="Gene3D" id="3.30.1370.130">
    <property type="match status" value="1"/>
</dbReference>
<name>A0A2T6C714_9FLAO</name>
<dbReference type="PANTHER" id="PTHR30332">
    <property type="entry name" value="PROBABLE GENERAL SECRETION PATHWAY PROTEIN D"/>
    <property type="match status" value="1"/>
</dbReference>
<keyword evidence="2 5" id="KW-0732">Signal</keyword>
<feature type="chain" id="PRO_5015513052" evidence="5">
    <location>
        <begin position="20"/>
        <end position="637"/>
    </location>
</feature>
<dbReference type="Proteomes" id="UP000244090">
    <property type="component" value="Unassembled WGS sequence"/>
</dbReference>
<evidence type="ECO:0000313" key="8">
    <source>
        <dbReference type="Proteomes" id="UP000244090"/>
    </source>
</evidence>
<dbReference type="AlphaFoldDB" id="A0A2T6C714"/>
<dbReference type="RefSeq" id="WP_108113425.1">
    <property type="nucleotide sequence ID" value="NZ_QBKT01000001.1"/>
</dbReference>
<dbReference type="Pfam" id="PF00263">
    <property type="entry name" value="Secretin"/>
    <property type="match status" value="1"/>
</dbReference>
<dbReference type="PRINTS" id="PR00811">
    <property type="entry name" value="BCTERIALGSPD"/>
</dbReference>
<evidence type="ECO:0000256" key="3">
    <source>
        <dbReference type="ARBA" id="ARBA00023136"/>
    </source>
</evidence>
<evidence type="ECO:0000256" key="1">
    <source>
        <dbReference type="ARBA" id="ARBA00004370"/>
    </source>
</evidence>
<keyword evidence="8" id="KW-1185">Reference proteome</keyword>
<dbReference type="GO" id="GO:0015627">
    <property type="term" value="C:type II protein secretion system complex"/>
    <property type="evidence" value="ECO:0007669"/>
    <property type="project" value="TreeGrafter"/>
</dbReference>
<dbReference type="PANTHER" id="PTHR30332:SF24">
    <property type="entry name" value="SECRETIN GSPD-RELATED"/>
    <property type="match status" value="1"/>
</dbReference>
<comment type="similarity">
    <text evidence="4">Belongs to the bacterial secretin family.</text>
</comment>
<dbReference type="InterPro" id="IPR004846">
    <property type="entry name" value="T2SS/T3SS_dom"/>
</dbReference>
<dbReference type="GO" id="GO:0016020">
    <property type="term" value="C:membrane"/>
    <property type="evidence" value="ECO:0007669"/>
    <property type="project" value="UniProtKB-SubCell"/>
</dbReference>
<evidence type="ECO:0000256" key="2">
    <source>
        <dbReference type="ARBA" id="ARBA00022729"/>
    </source>
</evidence>
<reference evidence="7 8" key="1">
    <citation type="submission" date="2018-04" db="EMBL/GenBank/DDBJ databases">
        <title>Genomic Encyclopedia of Archaeal and Bacterial Type Strains, Phase II (KMG-II): from individual species to whole genera.</title>
        <authorList>
            <person name="Goeker M."/>
        </authorList>
    </citation>
    <scope>NUCLEOTIDE SEQUENCE [LARGE SCALE GENOMIC DNA]</scope>
    <source>
        <strain evidence="7 8">DSM 25731</strain>
    </source>
</reference>
<protein>
    <submittedName>
        <fullName evidence="7">Type IV pilus assembly protein PilQ</fullName>
    </submittedName>
</protein>
<dbReference type="EMBL" id="QBKT01000001">
    <property type="protein sequence ID" value="PTX64083.1"/>
    <property type="molecule type" value="Genomic_DNA"/>
</dbReference>
<dbReference type="OrthoDB" id="9816579at2"/>
<evidence type="ECO:0000313" key="7">
    <source>
        <dbReference type="EMBL" id="PTX64083.1"/>
    </source>
</evidence>
<evidence type="ECO:0000256" key="4">
    <source>
        <dbReference type="RuleBase" id="RU004003"/>
    </source>
</evidence>
<proteinExistence type="inferred from homology"/>
<accession>A0A2T6C714</accession>
<dbReference type="InterPro" id="IPR050810">
    <property type="entry name" value="Bact_Secretion_Sys_Channel"/>
</dbReference>
<sequence>MYKKIIIIFLFLISGFCFAQNSETYREQLETLATEIKAYNKTMQVEISGITLYDFISAVADEHKLSIDVDTSLEQLISSNFYDVPVKNVLLFLIEKHDLEMMVKGKILVIKKKEVIPEKPKPVIPKKIDVSYNKENGFLSVKLKNDSITRVAQAITDASQKNIVLAPSIKKETVSAYILNRPFDQVLDMMAKSNKLMVTRDENDFYYIDKADIVIDENATANTSNNRKNTRKKNVPANSKGYYSIAIDTKGFLSVNAYDADVMNLVIEAAEKLNINYFMYDKPENETTTLLANGITFEELLNHVFKGKEFTYKMVDELFLIGKHDTDGLRKTSLIQMENRTIESVKKTFPKALTKNIEIEEFVELNGFVVTGSDIQIRGLREYLREIDKVVPNIEIEIMIVQYQKGYEVQTGFQAGLDDNKRTTSGVLFPTSEVQVNANSVNGLIDAFNGLGIVNLGKVTERFYFSLKALENNSYIKVESTPKLVTLNGHEASTSIGETSYYFEQRNELIQSGINNNVLQSGQWKSTDANLSVRVKPYVSKDEHVTLEISVEQSSFLGRAGENAPPGKATRQFESMIRVKNNEMILLGGLDELENENSGTGTPFFSRIPVIKWFFSSRKKKKEKSKLHILIRPTVTY</sequence>
<evidence type="ECO:0000256" key="5">
    <source>
        <dbReference type="SAM" id="SignalP"/>
    </source>
</evidence>
<organism evidence="7 8">
    <name type="scientific">Kordia periserrulae</name>
    <dbReference type="NCBI Taxonomy" id="701523"/>
    <lineage>
        <taxon>Bacteria</taxon>
        <taxon>Pseudomonadati</taxon>
        <taxon>Bacteroidota</taxon>
        <taxon>Flavobacteriia</taxon>
        <taxon>Flavobacteriales</taxon>
        <taxon>Flavobacteriaceae</taxon>
        <taxon>Kordia</taxon>
    </lineage>
</organism>
<gene>
    <name evidence="7" type="ORF">C8N46_101693</name>
</gene>
<keyword evidence="3" id="KW-0472">Membrane</keyword>
<feature type="signal peptide" evidence="5">
    <location>
        <begin position="1"/>
        <end position="19"/>
    </location>
</feature>
<dbReference type="InterPro" id="IPR001775">
    <property type="entry name" value="GspD/PilQ"/>
</dbReference>
<feature type="domain" description="Type II/III secretion system secretin-like" evidence="6">
    <location>
        <begin position="469"/>
        <end position="635"/>
    </location>
</feature>
<comment type="subcellular location">
    <subcellularLocation>
        <location evidence="1">Membrane</location>
    </subcellularLocation>
</comment>
<dbReference type="GO" id="GO:0009306">
    <property type="term" value="P:protein secretion"/>
    <property type="evidence" value="ECO:0007669"/>
    <property type="project" value="InterPro"/>
</dbReference>
<evidence type="ECO:0000259" key="6">
    <source>
        <dbReference type="Pfam" id="PF00263"/>
    </source>
</evidence>
<comment type="caution">
    <text evidence="7">The sequence shown here is derived from an EMBL/GenBank/DDBJ whole genome shotgun (WGS) entry which is preliminary data.</text>
</comment>